<name>A0AC35TSU3_9BILA</name>
<evidence type="ECO:0000313" key="1">
    <source>
        <dbReference type="Proteomes" id="UP000095286"/>
    </source>
</evidence>
<dbReference type="WBParaSite" id="RSKR_0000410500.1">
    <property type="protein sequence ID" value="RSKR_0000410500.1"/>
    <property type="gene ID" value="RSKR_0000410500"/>
</dbReference>
<proteinExistence type="predicted"/>
<accession>A0AC35TSU3</accession>
<evidence type="ECO:0000313" key="2">
    <source>
        <dbReference type="WBParaSite" id="RSKR_0000410500.1"/>
    </source>
</evidence>
<sequence length="452" mass="51273">MGADLQKRFKNGVNYNMKIVIRGDRNVGKTSLFQRLQGHPFTSTYTSTDQIQVTHIEWNYKNRDHIVKVDVWDVIDEGKKRKVLYDKGSNTTLKLANNSNEDIGVEDVACDASVVNVYNNAHGVIFVFDVTKAWSWQYVQRQVGAVPGTVPILIMANKRDLEKERMVEDEVVESWIREVSVKNDIRFTSASMKTSHGLKYLHTYFNVPFLHLQRIELEKGLKQNRDEMALAYKELTTFYSGGDVDEANEAANEQPHEVMPPEEVSAKSTPELSHQKDNSSNEMSLKESSDEEGKGGNKMVDLFEEDFDSADSFENNTKVNKEVVGRVVVKKAIDFEDWIGSSTVEGVTNNASLTEDTDEDDLGVGVKVMPRESTSTESESETQHNSSKMKPYDNKTIKTTTISLNIVDEKKKKKKKKRNGRDRLEVAMSSKQSGLLWEGDDDKEKEKDYCPL</sequence>
<reference evidence="2" key="1">
    <citation type="submission" date="2016-11" db="UniProtKB">
        <authorList>
            <consortium name="WormBaseParasite"/>
        </authorList>
    </citation>
    <scope>IDENTIFICATION</scope>
    <source>
        <strain evidence="2">KR3021</strain>
    </source>
</reference>
<dbReference type="Proteomes" id="UP000095286">
    <property type="component" value="Unplaced"/>
</dbReference>
<protein>
    <submittedName>
        <fullName evidence="2">Rab GTPase</fullName>
    </submittedName>
</protein>
<organism evidence="1 2">
    <name type="scientific">Rhabditophanes sp. KR3021</name>
    <dbReference type="NCBI Taxonomy" id="114890"/>
    <lineage>
        <taxon>Eukaryota</taxon>
        <taxon>Metazoa</taxon>
        <taxon>Ecdysozoa</taxon>
        <taxon>Nematoda</taxon>
        <taxon>Chromadorea</taxon>
        <taxon>Rhabditida</taxon>
        <taxon>Tylenchina</taxon>
        <taxon>Panagrolaimomorpha</taxon>
        <taxon>Strongyloidoidea</taxon>
        <taxon>Alloionematidae</taxon>
        <taxon>Rhabditophanes</taxon>
    </lineage>
</organism>